<name>A0A225UFY3_9STRA</name>
<gene>
    <name evidence="1" type="ORF">PHMEG_00039383</name>
</gene>
<dbReference type="Proteomes" id="UP000198211">
    <property type="component" value="Unassembled WGS sequence"/>
</dbReference>
<protein>
    <submittedName>
        <fullName evidence="1">Uncharacterized protein</fullName>
    </submittedName>
</protein>
<dbReference type="EMBL" id="NBNE01019335">
    <property type="protein sequence ID" value="OWY91860.1"/>
    <property type="molecule type" value="Genomic_DNA"/>
</dbReference>
<sequence>MESLKTRSPRLPCHMTPSLWLGLAALVKTIRTLHLRSIRKVLVMQCLPDWKHLPSPRSSVMPRALTTQCANLGCRPRRSSRIGMGLLSLRTQYRCTSTIELSTTLKLLRSTSHRTQTTISRSFTSSGTGARRILRGEAEVMLLSAVLDAHHMVNPRLTTVFRHSTLAWRLLSPFRLLRSLS</sequence>
<proteinExistence type="predicted"/>
<feature type="non-terminal residue" evidence="1">
    <location>
        <position position="1"/>
    </location>
</feature>
<accession>A0A225UFY3</accession>
<reference evidence="2" key="1">
    <citation type="submission" date="2017-03" db="EMBL/GenBank/DDBJ databases">
        <title>Phytopthora megakarya and P. palmivora, two closely related causual agents of cacao black pod achieved similar genome size and gene model numbers by different mechanisms.</title>
        <authorList>
            <person name="Ali S."/>
            <person name="Shao J."/>
            <person name="Larry D.J."/>
            <person name="Kronmiller B."/>
            <person name="Shen D."/>
            <person name="Strem M.D."/>
            <person name="Melnick R.L."/>
            <person name="Guiltinan M.J."/>
            <person name="Tyler B.M."/>
            <person name="Meinhardt L.W."/>
            <person name="Bailey B.A."/>
        </authorList>
    </citation>
    <scope>NUCLEOTIDE SEQUENCE [LARGE SCALE GENOMIC DNA]</scope>
    <source>
        <strain evidence="2">zdho120</strain>
    </source>
</reference>
<evidence type="ECO:0000313" key="1">
    <source>
        <dbReference type="EMBL" id="OWY91860.1"/>
    </source>
</evidence>
<dbReference type="AlphaFoldDB" id="A0A225UFY3"/>
<keyword evidence="2" id="KW-1185">Reference proteome</keyword>
<comment type="caution">
    <text evidence="1">The sequence shown here is derived from an EMBL/GenBank/DDBJ whole genome shotgun (WGS) entry which is preliminary data.</text>
</comment>
<organism evidence="1 2">
    <name type="scientific">Phytophthora megakarya</name>
    <dbReference type="NCBI Taxonomy" id="4795"/>
    <lineage>
        <taxon>Eukaryota</taxon>
        <taxon>Sar</taxon>
        <taxon>Stramenopiles</taxon>
        <taxon>Oomycota</taxon>
        <taxon>Peronosporomycetes</taxon>
        <taxon>Peronosporales</taxon>
        <taxon>Peronosporaceae</taxon>
        <taxon>Phytophthora</taxon>
    </lineage>
</organism>
<evidence type="ECO:0000313" key="2">
    <source>
        <dbReference type="Proteomes" id="UP000198211"/>
    </source>
</evidence>